<reference evidence="1 2" key="1">
    <citation type="journal article" date="2022" name="DNA Res.">
        <title>Chromosomal-level genome assembly of the orchid tree Bauhinia variegata (Leguminosae; Cercidoideae) supports the allotetraploid origin hypothesis of Bauhinia.</title>
        <authorList>
            <person name="Zhong Y."/>
            <person name="Chen Y."/>
            <person name="Zheng D."/>
            <person name="Pang J."/>
            <person name="Liu Y."/>
            <person name="Luo S."/>
            <person name="Meng S."/>
            <person name="Qian L."/>
            <person name="Wei D."/>
            <person name="Dai S."/>
            <person name="Zhou R."/>
        </authorList>
    </citation>
    <scope>NUCLEOTIDE SEQUENCE [LARGE SCALE GENOMIC DNA]</scope>
    <source>
        <strain evidence="1">BV-YZ2020</strain>
    </source>
</reference>
<evidence type="ECO:0000313" key="1">
    <source>
        <dbReference type="EMBL" id="KAI4351742.1"/>
    </source>
</evidence>
<dbReference type="Proteomes" id="UP000828941">
    <property type="component" value="Chromosome 3"/>
</dbReference>
<comment type="caution">
    <text evidence="1">The sequence shown here is derived from an EMBL/GenBank/DDBJ whole genome shotgun (WGS) entry which is preliminary data.</text>
</comment>
<sequence length="204" mass="21458">MAMRARLLHILMVGSMLMSYTKGDSAEEKQKCAEQLTGIATCLPYVGGDAKAPTPDCCSGLKQAIQNNKKCVCVIIKDRNDPDLGLKINITLALRLPSVCKVPANFTECPTLLHLDPKSAEAKAFNQLGDQNSTYGGSGSPSPSPSPSRSPAAEQNPPSGTSQGTGEEGEGPAATSNPAKNSACYNGKRLFKFLVAAAGLLFWL</sequence>
<accession>A0ACB9PT62</accession>
<organism evidence="1 2">
    <name type="scientific">Bauhinia variegata</name>
    <name type="common">Purple orchid tree</name>
    <name type="synonym">Phanera variegata</name>
    <dbReference type="NCBI Taxonomy" id="167791"/>
    <lineage>
        <taxon>Eukaryota</taxon>
        <taxon>Viridiplantae</taxon>
        <taxon>Streptophyta</taxon>
        <taxon>Embryophyta</taxon>
        <taxon>Tracheophyta</taxon>
        <taxon>Spermatophyta</taxon>
        <taxon>Magnoliopsida</taxon>
        <taxon>eudicotyledons</taxon>
        <taxon>Gunneridae</taxon>
        <taxon>Pentapetalae</taxon>
        <taxon>rosids</taxon>
        <taxon>fabids</taxon>
        <taxon>Fabales</taxon>
        <taxon>Fabaceae</taxon>
        <taxon>Cercidoideae</taxon>
        <taxon>Cercideae</taxon>
        <taxon>Bauhiniinae</taxon>
        <taxon>Bauhinia</taxon>
    </lineage>
</organism>
<gene>
    <name evidence="1" type="ORF">L6164_006066</name>
</gene>
<protein>
    <submittedName>
        <fullName evidence="1">Uncharacterized protein</fullName>
    </submittedName>
</protein>
<proteinExistence type="predicted"/>
<name>A0ACB9PT62_BAUVA</name>
<evidence type="ECO:0000313" key="2">
    <source>
        <dbReference type="Proteomes" id="UP000828941"/>
    </source>
</evidence>
<dbReference type="EMBL" id="CM039428">
    <property type="protein sequence ID" value="KAI4351742.1"/>
    <property type="molecule type" value="Genomic_DNA"/>
</dbReference>
<keyword evidence="2" id="KW-1185">Reference proteome</keyword>